<organism evidence="1 2">
    <name type="scientific">Acaulospora morrowiae</name>
    <dbReference type="NCBI Taxonomy" id="94023"/>
    <lineage>
        <taxon>Eukaryota</taxon>
        <taxon>Fungi</taxon>
        <taxon>Fungi incertae sedis</taxon>
        <taxon>Mucoromycota</taxon>
        <taxon>Glomeromycotina</taxon>
        <taxon>Glomeromycetes</taxon>
        <taxon>Diversisporales</taxon>
        <taxon>Acaulosporaceae</taxon>
        <taxon>Acaulospora</taxon>
    </lineage>
</organism>
<dbReference type="EMBL" id="CAJVPV010000246">
    <property type="protein sequence ID" value="CAG8448392.1"/>
    <property type="molecule type" value="Genomic_DNA"/>
</dbReference>
<gene>
    <name evidence="1" type="ORF">AMORRO_LOCUS764</name>
</gene>
<evidence type="ECO:0000313" key="2">
    <source>
        <dbReference type="Proteomes" id="UP000789342"/>
    </source>
</evidence>
<sequence>CQGHVKSSTSLCCIIGKEFGQIYGERRRGFGGVLLGNAGLYKVV</sequence>
<proteinExistence type="predicted"/>
<evidence type="ECO:0000313" key="1">
    <source>
        <dbReference type="EMBL" id="CAG8448392.1"/>
    </source>
</evidence>
<dbReference type="AlphaFoldDB" id="A0A9N8VEF6"/>
<reference evidence="1" key="1">
    <citation type="submission" date="2021-06" db="EMBL/GenBank/DDBJ databases">
        <authorList>
            <person name="Kallberg Y."/>
            <person name="Tangrot J."/>
            <person name="Rosling A."/>
        </authorList>
    </citation>
    <scope>NUCLEOTIDE SEQUENCE</scope>
    <source>
        <strain evidence="1">CL551</strain>
    </source>
</reference>
<dbReference type="Proteomes" id="UP000789342">
    <property type="component" value="Unassembled WGS sequence"/>
</dbReference>
<keyword evidence="2" id="KW-1185">Reference proteome</keyword>
<name>A0A9N8VEF6_9GLOM</name>
<comment type="caution">
    <text evidence="1">The sequence shown here is derived from an EMBL/GenBank/DDBJ whole genome shotgun (WGS) entry which is preliminary data.</text>
</comment>
<feature type="non-terminal residue" evidence="1">
    <location>
        <position position="44"/>
    </location>
</feature>
<accession>A0A9N8VEF6</accession>
<protein>
    <submittedName>
        <fullName evidence="1">11205_t:CDS:1</fullName>
    </submittedName>
</protein>